<organism evidence="1 2">
    <name type="scientific">Nicotiana tabacum</name>
    <name type="common">Common tobacco</name>
    <dbReference type="NCBI Taxonomy" id="4097"/>
    <lineage>
        <taxon>Eukaryota</taxon>
        <taxon>Viridiplantae</taxon>
        <taxon>Streptophyta</taxon>
        <taxon>Embryophyta</taxon>
        <taxon>Tracheophyta</taxon>
        <taxon>Spermatophyta</taxon>
        <taxon>Magnoliopsida</taxon>
        <taxon>eudicotyledons</taxon>
        <taxon>Gunneridae</taxon>
        <taxon>Pentapetalae</taxon>
        <taxon>asterids</taxon>
        <taxon>lamiids</taxon>
        <taxon>Solanales</taxon>
        <taxon>Solanaceae</taxon>
        <taxon>Nicotianoideae</taxon>
        <taxon>Nicotianeae</taxon>
        <taxon>Nicotiana</taxon>
    </lineage>
</organism>
<reference evidence="1" key="1">
    <citation type="journal article" date="2014" name="Nat. Commun.">
        <title>The tobacco genome sequence and its comparison with those of tomato and potato.</title>
        <authorList>
            <person name="Sierro N."/>
            <person name="Battey J.N."/>
            <person name="Ouadi S."/>
            <person name="Bakaher N."/>
            <person name="Bovet L."/>
            <person name="Willig A."/>
            <person name="Goepfert S."/>
            <person name="Peitsch M.C."/>
            <person name="Ivanov N.V."/>
        </authorList>
    </citation>
    <scope>NUCLEOTIDE SEQUENCE [LARGE SCALE GENOMIC DNA]</scope>
</reference>
<protein>
    <submittedName>
        <fullName evidence="2">Uncharacterized protein LOC142177184</fullName>
    </submittedName>
</protein>
<reference evidence="2" key="2">
    <citation type="submission" date="2025-08" db="UniProtKB">
        <authorList>
            <consortium name="RefSeq"/>
        </authorList>
    </citation>
    <scope>IDENTIFICATION</scope>
    <source>
        <tissue evidence="2">Leaf</tissue>
    </source>
</reference>
<name>A0AC58TWZ3_TOBAC</name>
<proteinExistence type="predicted"/>
<dbReference type="Proteomes" id="UP000790787">
    <property type="component" value="Chromosome 23"/>
</dbReference>
<evidence type="ECO:0000313" key="2">
    <source>
        <dbReference type="RefSeq" id="XP_075101753.1"/>
    </source>
</evidence>
<evidence type="ECO:0000313" key="1">
    <source>
        <dbReference type="Proteomes" id="UP000790787"/>
    </source>
</evidence>
<accession>A0AC58TWZ3</accession>
<gene>
    <name evidence="2" type="primary">LOC142177184</name>
</gene>
<keyword evidence="1" id="KW-1185">Reference proteome</keyword>
<dbReference type="RefSeq" id="XP_075101753.1">
    <property type="nucleotide sequence ID" value="XM_075245652.1"/>
</dbReference>
<sequence>MPLSLFKQLGLGAPRPTTVMLQLADRSIAYPEGVIEDVLLQIGKFIFPADFIILDFEADEQVPIILGRPLLATGDAIIKVREGKMIMRVDNEEAVFNVYKAIQLPRHYEELSMISVVEVDEKLLNTSVYLGDCLEKAIMLFDSLEMDDEVEEIKGILDTSCGYMQGIIPFEPLNRPSGPPPKPSIEKAPNLELKPLPPHLQYAYLGSSDTLPVIISAHLSKLQEEKLLRVLREHKRAIGWTMSDIKGISPTFCMHKILMEDGHKPSVEHQRRLNPIMKEVKGGITVVVNENNDLIPTRTVTGWRICIDYRKLNNATRKDHFPLPFIDQMLDRLAGQEYYCFLDGYSGYNQIAIAPEDQEKTTFTCPYGTYAFKRMPFGLCNAPATFQRCMMAIFTDMVERYVEVFMDDFSVFGCSFDSCLMNLDKVLARCEETNLVLNWEKCHFMVREGIVLGHKVSKDGLQVDKAKVETIEKLPPPTSIKGIRSFLGHAGFYRRFIKDFSKISSPLCRLLEKDVTFKFDNACLKAFEELKGRLVTAPIIIGPDWAQPFELMCDASDIAIGAVLGQRRDKIFHSIYYASKTMNPAQMNYTVTEKELLAVVWAFDKFRSYLVGTKVIVYTDHSAIRYLFEKKDAKPRLIRWVLLLQEFDLEIRDRKGTENQVADHLSRLESRNHVAEGGSIKETFPDEQILAITSGEAPWYADYVNFIASGVTPLEWTADNRRRFLHDVRFYVWDEPFLYRQCADQLVRRCVPEEEMKAILHDCHASPYGGHHGWDRTAQKVLQSVSDSYRGRIMRGPVYSESGQGSRIWGFQNRRDSAQIRAPPPRCSQCSRAYSGQCRQGSNVCYTCGDPSHYMRDCPIKDRGGMVQPTRSITVSFSSVHPLERGPQASAGRGRGRGGTSSSGGSQNRMYALAGHQDPEATPDECQATG</sequence>